<evidence type="ECO:0000313" key="1">
    <source>
        <dbReference type="EMBL" id="MBB2959542.1"/>
    </source>
</evidence>
<keyword evidence="2" id="KW-1185">Reference proteome</keyword>
<evidence type="ECO:0000313" key="2">
    <source>
        <dbReference type="Proteomes" id="UP000545286"/>
    </source>
</evidence>
<sequence length="36" mass="4025">MNDDDSLGWPRCPRCLLQLNVTKPMQCPECGATFLA</sequence>
<reference evidence="1 2" key="1">
    <citation type="submission" date="2020-08" db="EMBL/GenBank/DDBJ databases">
        <title>Sequencing the genomes of 1000 actinobacteria strains.</title>
        <authorList>
            <person name="Klenk H.-P."/>
        </authorList>
    </citation>
    <scope>NUCLEOTIDE SEQUENCE [LARGE SCALE GENOMIC DNA]</scope>
    <source>
        <strain evidence="1 2">DSM 20419</strain>
    </source>
</reference>
<dbReference type="Proteomes" id="UP000545286">
    <property type="component" value="Unassembled WGS sequence"/>
</dbReference>
<accession>A0A7W4URY7</accession>
<comment type="caution">
    <text evidence="1">The sequence shown here is derived from an EMBL/GenBank/DDBJ whole genome shotgun (WGS) entry which is preliminary data.</text>
</comment>
<protein>
    <submittedName>
        <fullName evidence="1">Ribosomal protein S27AE</fullName>
    </submittedName>
</protein>
<dbReference type="EMBL" id="JACHWJ010000012">
    <property type="protein sequence ID" value="MBB2959542.1"/>
    <property type="molecule type" value="Genomic_DNA"/>
</dbReference>
<keyword evidence="1" id="KW-0687">Ribonucleoprotein</keyword>
<dbReference type="GO" id="GO:0005840">
    <property type="term" value="C:ribosome"/>
    <property type="evidence" value="ECO:0007669"/>
    <property type="project" value="UniProtKB-KW"/>
</dbReference>
<gene>
    <name evidence="1" type="ORF">FHX72_003711</name>
</gene>
<keyword evidence="1" id="KW-0689">Ribosomal protein</keyword>
<name>A0A7W4URY7_9MICO</name>
<dbReference type="AlphaFoldDB" id="A0A7W4URY7"/>
<organism evidence="1 2">
    <name type="scientific">Pseudoclavibacter helvolus</name>
    <dbReference type="NCBI Taxonomy" id="255205"/>
    <lineage>
        <taxon>Bacteria</taxon>
        <taxon>Bacillati</taxon>
        <taxon>Actinomycetota</taxon>
        <taxon>Actinomycetes</taxon>
        <taxon>Micrococcales</taxon>
        <taxon>Microbacteriaceae</taxon>
        <taxon>Pseudoclavibacter</taxon>
    </lineage>
</organism>
<proteinExistence type="predicted"/>